<dbReference type="KEGG" id="pgin:FRZ67_08835"/>
<dbReference type="Proteomes" id="UP000321533">
    <property type="component" value="Chromosome"/>
</dbReference>
<evidence type="ECO:0000313" key="1">
    <source>
        <dbReference type="EMBL" id="QEC67395.1"/>
    </source>
</evidence>
<dbReference type="OrthoDB" id="7054664at2"/>
<dbReference type="RefSeq" id="WP_147189202.1">
    <property type="nucleotide sequence ID" value="NZ_CP042435.1"/>
</dbReference>
<organism evidence="1 2">
    <name type="scientific">Panacibacter ginsenosidivorans</name>
    <dbReference type="NCBI Taxonomy" id="1813871"/>
    <lineage>
        <taxon>Bacteria</taxon>
        <taxon>Pseudomonadati</taxon>
        <taxon>Bacteroidota</taxon>
        <taxon>Chitinophagia</taxon>
        <taxon>Chitinophagales</taxon>
        <taxon>Chitinophagaceae</taxon>
        <taxon>Panacibacter</taxon>
    </lineage>
</organism>
<protein>
    <submittedName>
        <fullName evidence="1">Uncharacterized protein</fullName>
    </submittedName>
</protein>
<reference evidence="1 2" key="1">
    <citation type="journal article" date="2016" name="Int. J. Syst. Evol. Microbiol.">
        <title>Panacibacter ginsenosidivorans gen. nov., sp. nov., with ginsenoside converting activity isolated from soil of a ginseng field.</title>
        <authorList>
            <person name="Siddiqi M.Z."/>
            <person name="Muhammad Shafi S."/>
            <person name="Choi K.D."/>
            <person name="Im W.T."/>
        </authorList>
    </citation>
    <scope>NUCLEOTIDE SEQUENCE [LARGE SCALE GENOMIC DNA]</scope>
    <source>
        <strain evidence="1 2">Gsoil1550</strain>
    </source>
</reference>
<gene>
    <name evidence="1" type="ORF">FRZ67_08835</name>
</gene>
<dbReference type="AlphaFoldDB" id="A0A5B8V8A1"/>
<keyword evidence="2" id="KW-1185">Reference proteome</keyword>
<evidence type="ECO:0000313" key="2">
    <source>
        <dbReference type="Proteomes" id="UP000321533"/>
    </source>
</evidence>
<accession>A0A5B8V8A1</accession>
<proteinExistence type="predicted"/>
<sequence>MQKLLYSIIFLLIFSVAFSQDDEIPNYRSKRENFLKMTEKDLRADLATFTLGGLDEASGKEPLPYIPVVAFGNDSVLFQKDNIKIVIKAGTFDKAKHKILLYDEKYVTKIDNKPYYGTIGKMPKTTIQYLLITVGRDTITIPAAAYTDLYDPAFCHPGANAKTKCNTGVYLSRDNHRMYIYMLNGNGREGYEVTWIIQDKQYLRRVIDWDFQ</sequence>
<dbReference type="EMBL" id="CP042435">
    <property type="protein sequence ID" value="QEC67395.1"/>
    <property type="molecule type" value="Genomic_DNA"/>
</dbReference>
<name>A0A5B8V8A1_9BACT</name>